<feature type="compositionally biased region" description="Acidic residues" evidence="8">
    <location>
        <begin position="898"/>
        <end position="909"/>
    </location>
</feature>
<feature type="compositionally biased region" description="Low complexity" evidence="8">
    <location>
        <begin position="528"/>
        <end position="554"/>
    </location>
</feature>
<feature type="compositionally biased region" description="Basic and acidic residues" evidence="8">
    <location>
        <begin position="335"/>
        <end position="350"/>
    </location>
</feature>
<feature type="coiled-coil region" evidence="7">
    <location>
        <begin position="146"/>
        <end position="180"/>
    </location>
</feature>
<feature type="compositionally biased region" description="Polar residues" evidence="8">
    <location>
        <begin position="883"/>
        <end position="896"/>
    </location>
</feature>
<dbReference type="FunFam" id="2.120.10.30:FF:000013">
    <property type="entry name" value="E3 ubiquitin-protein ligase TRIM71"/>
    <property type="match status" value="2"/>
</dbReference>
<feature type="compositionally biased region" description="Low complexity" evidence="8">
    <location>
        <begin position="486"/>
        <end position="495"/>
    </location>
</feature>
<dbReference type="InterPro" id="IPR001841">
    <property type="entry name" value="Znf_RING"/>
</dbReference>
<dbReference type="Proteomes" id="UP000807504">
    <property type="component" value="Unassembled WGS sequence"/>
</dbReference>
<evidence type="ECO:0000256" key="1">
    <source>
        <dbReference type="ARBA" id="ARBA00022723"/>
    </source>
</evidence>
<feature type="compositionally biased region" description="Basic and acidic residues" evidence="8">
    <location>
        <begin position="360"/>
        <end position="434"/>
    </location>
</feature>
<dbReference type="CDD" id="cd14954">
    <property type="entry name" value="NHL_TRIM71_like"/>
    <property type="match status" value="1"/>
</dbReference>
<evidence type="ECO:0000259" key="9">
    <source>
        <dbReference type="PROSITE" id="PS50089"/>
    </source>
</evidence>
<dbReference type="GO" id="GO:0043161">
    <property type="term" value="P:proteasome-mediated ubiquitin-dependent protein catabolic process"/>
    <property type="evidence" value="ECO:0007669"/>
    <property type="project" value="TreeGrafter"/>
</dbReference>
<dbReference type="PANTHER" id="PTHR24104">
    <property type="entry name" value="E3 UBIQUITIN-PROTEIN LIGASE NHLRC1-RELATED"/>
    <property type="match status" value="1"/>
</dbReference>
<keyword evidence="3 5" id="KW-0863">Zinc-finger</keyword>
<dbReference type="InterPro" id="IPR001258">
    <property type="entry name" value="NHL_repeat"/>
</dbReference>
<reference evidence="10" key="1">
    <citation type="journal article" date="2020" name="bioRxiv">
        <title>Chromosome-level reference genome of the European wasp spider Argiope bruennichi: a resource for studies on range expansion and evolutionary adaptation.</title>
        <authorList>
            <person name="Sheffer M.M."/>
            <person name="Hoppe A."/>
            <person name="Krehenwinkel H."/>
            <person name="Uhl G."/>
            <person name="Kuss A.W."/>
            <person name="Jensen L."/>
            <person name="Jensen C."/>
            <person name="Gillespie R.G."/>
            <person name="Hoff K.J."/>
            <person name="Prost S."/>
        </authorList>
    </citation>
    <scope>NUCLEOTIDE SEQUENCE</scope>
</reference>
<dbReference type="InterPro" id="IPR013083">
    <property type="entry name" value="Znf_RING/FYVE/PHD"/>
</dbReference>
<gene>
    <name evidence="10" type="ORF">HNY73_013378</name>
</gene>
<dbReference type="GO" id="GO:0061630">
    <property type="term" value="F:ubiquitin protein ligase activity"/>
    <property type="evidence" value="ECO:0007669"/>
    <property type="project" value="TreeGrafter"/>
</dbReference>
<evidence type="ECO:0000256" key="8">
    <source>
        <dbReference type="SAM" id="MobiDB-lite"/>
    </source>
</evidence>
<dbReference type="CDD" id="cd16524">
    <property type="entry name" value="RING-HC_NHL-1-like"/>
    <property type="match status" value="1"/>
</dbReference>
<reference evidence="10" key="2">
    <citation type="submission" date="2020-06" db="EMBL/GenBank/DDBJ databases">
        <authorList>
            <person name="Sheffer M."/>
        </authorList>
    </citation>
    <scope>NUCLEOTIDE SEQUENCE</scope>
</reference>
<dbReference type="PROSITE" id="PS51125">
    <property type="entry name" value="NHL"/>
    <property type="match status" value="6"/>
</dbReference>
<feature type="repeat" description="NHL" evidence="6">
    <location>
        <begin position="1435"/>
        <end position="1475"/>
    </location>
</feature>
<feature type="region of interest" description="Disordered" evidence="8">
    <location>
        <begin position="765"/>
        <end position="1130"/>
    </location>
</feature>
<dbReference type="Gene3D" id="3.30.40.10">
    <property type="entry name" value="Zinc/RING finger domain, C3HC4 (zinc finger)"/>
    <property type="match status" value="1"/>
</dbReference>
<evidence type="ECO:0000256" key="3">
    <source>
        <dbReference type="ARBA" id="ARBA00022771"/>
    </source>
</evidence>
<feature type="region of interest" description="Disordered" evidence="8">
    <location>
        <begin position="1147"/>
        <end position="1190"/>
    </location>
</feature>
<dbReference type="Pfam" id="PF01436">
    <property type="entry name" value="NHL"/>
    <property type="match status" value="5"/>
</dbReference>
<evidence type="ECO:0000256" key="2">
    <source>
        <dbReference type="ARBA" id="ARBA00022737"/>
    </source>
</evidence>
<feature type="compositionally biased region" description="Polar residues" evidence="8">
    <location>
        <begin position="1180"/>
        <end position="1190"/>
    </location>
</feature>
<dbReference type="SMART" id="SM00184">
    <property type="entry name" value="RING"/>
    <property type="match status" value="1"/>
</dbReference>
<evidence type="ECO:0000256" key="6">
    <source>
        <dbReference type="PROSITE-ProRule" id="PRU00504"/>
    </source>
</evidence>
<sequence>MASAWSQLDQLLTCAICLDRYRNPKLLPCQHTFCMEPCLDGLIDYARRQIKCPECRAEHRIPYQGIQQFPTNVTLMRFLELHRDITGEEPEPPPSCMERCSVCSEKANVEKCAHCDKKICPDCKEAHVDILRREINRINNQVRRGLHKLSEALSQTKKNAEKLQLNCKQVKDEIDDIVRRYSKDLKVTEDKLKHDLETYTQTEMKAISKLKEDLEIEVNNISSNCELVDKYIKDDYEWSDLELLEYKQIFLKMLDFLRTYDVDNTDFTRRIKFQPRADPDVLHRNIADFGELKINAPMNPVPTQQSLMPNSNALMRSQSDHRLAAQFARRCDNRSFSDINQRMDNDRDSGRPTSPLLGRNRRDNDGYRRYSERSRDYDYQDRVSNRYSREDTALSSRWRDNSDDYGHRNRYPRDYEEPDSEPHQGRTVRFADENQQQRERIFDLDDASKGPLSGVVKLLDSPKVQERLHQNEVKQKLQQSDKDKQPSTPTVTPTAPVTPPVTQPKRPTSRQQSEDDIDRQKRANQQASSSTTPTSQTDSVVSSRRSSTADSTRVPATVDTTEPPQVPEVVESSENTSSRGRLSGTTSFDDSTVEPPRIQSRQVSNTDLELDSKDTEVGNSKDLVGLRDTKTPRRHTYTRHQSDTRYDRPTSILSDEGSKQDTNRCSPNFLSNSRPSTPTRRLTLDITGQERPNYNRYRSTDLTRVSSPIEDARSPTSRYSPLCRRSFLPTISSLEPTSNDDSCCSSDSSANVFFSCNSSLEDISTQSQGFSRSPLVKATSLDAGETSRKPLDKKLPPRAATPVHHNDEEDSEESEESEEEETYQPAPEPPKPVQSSFFSRQRRLPEPEPRLLEMHETDEEEESESEEESEDEDDEEETPPQAPSSTIPNEPKANSGSDSEEEDDEEEASSESSSTESEESEESADPVFENTTNSQGTGAGKQSSTLAQNNENANSKTQLSDSDEEDSDDPVEAEGKVSDDEDAEEEYKHANDSTKRRPSIDQSGTRGHRSRKRSDDTDTTDSSSASSSTNYHSLSRTTTPLVTSNASEDQISSERSGNETSASRFRRRPFLARSKSSHELGLGFDSNSGVEDEDEQSPDSVPSYRTRSQRVSEDTPRTRSSTTDSPVSNSNTCWAKYLNSKYGSNAAGRVVPRSRSSHSLFHKSDSESSDEEPSGRDPVLSNSYGFSNPRSNYMQKRRMLLKIGSRGSESGQFTWPRGVAVGPENSIVVADSSNHRIQVFDSIGKFLFEFGTYGSGEGEFDCLAGVSVNRIGQFIVSDRYNNRIQLFDPTGRFLRAFGCEGRTDGRFSYPWGIATDSLGFIYVCDKENHRIQVFQSDGTFVGKFGSMGSRPGQLEHPHYIAVTNTNRVVVSDTNNHRVQIFDVNGRSLTTFGSEGSDEGQFKFPKGVAVDDQGYIIVGDGGNNRVQIFQPDGTFLKSFGGWGSGDGEFKGLEGLAVTSGGSVIVCDRENHRIQVF</sequence>
<evidence type="ECO:0000313" key="10">
    <source>
        <dbReference type="EMBL" id="KAF8783180.1"/>
    </source>
</evidence>
<feature type="repeat" description="NHL" evidence="6">
    <location>
        <begin position="1247"/>
        <end position="1290"/>
    </location>
</feature>
<dbReference type="SUPFAM" id="SSF101898">
    <property type="entry name" value="NHL repeat"/>
    <property type="match status" value="1"/>
</dbReference>
<keyword evidence="4" id="KW-0862">Zinc</keyword>
<comment type="caution">
    <text evidence="10">The sequence shown here is derived from an EMBL/GenBank/DDBJ whole genome shotgun (WGS) entry which is preliminary data.</text>
</comment>
<feature type="compositionally biased region" description="Low complexity" evidence="8">
    <location>
        <begin position="1020"/>
        <end position="1029"/>
    </location>
</feature>
<feature type="repeat" description="NHL" evidence="6">
    <location>
        <begin position="1297"/>
        <end position="1337"/>
    </location>
</feature>
<dbReference type="PROSITE" id="PS50089">
    <property type="entry name" value="ZF_RING_2"/>
    <property type="match status" value="1"/>
</dbReference>
<name>A0A8T0EYN0_ARGBR</name>
<dbReference type="SUPFAM" id="SSF57850">
    <property type="entry name" value="RING/U-box"/>
    <property type="match status" value="1"/>
</dbReference>
<feature type="compositionally biased region" description="Polar residues" evidence="8">
    <location>
        <begin position="929"/>
        <end position="959"/>
    </location>
</feature>
<protein>
    <submittedName>
        <fullName evidence="10">RING finger protein nhl-1 like protein</fullName>
    </submittedName>
</protein>
<feature type="region of interest" description="Disordered" evidence="8">
    <location>
        <begin position="471"/>
        <end position="680"/>
    </location>
</feature>
<evidence type="ECO:0000256" key="5">
    <source>
        <dbReference type="PROSITE-ProRule" id="PRU00175"/>
    </source>
</evidence>
<evidence type="ECO:0000256" key="4">
    <source>
        <dbReference type="ARBA" id="ARBA00022833"/>
    </source>
</evidence>
<feature type="repeat" description="NHL" evidence="6">
    <location>
        <begin position="1200"/>
        <end position="1243"/>
    </location>
</feature>
<keyword evidence="7" id="KW-0175">Coiled coil</keyword>
<feature type="compositionally biased region" description="Acidic residues" evidence="8">
    <location>
        <begin position="961"/>
        <end position="972"/>
    </location>
</feature>
<keyword evidence="11" id="KW-1185">Reference proteome</keyword>
<dbReference type="PANTHER" id="PTHR24104:SF47">
    <property type="entry name" value="E3 UBIQUITIN-PROTEIN LIGASE NHLRC1"/>
    <property type="match status" value="1"/>
</dbReference>
<keyword evidence="2" id="KW-0677">Repeat</keyword>
<feature type="region of interest" description="Disordered" evidence="8">
    <location>
        <begin position="335"/>
        <end position="434"/>
    </location>
</feature>
<feature type="repeat" description="NHL" evidence="6">
    <location>
        <begin position="1388"/>
        <end position="1431"/>
    </location>
</feature>
<feature type="compositionally biased region" description="Basic and acidic residues" evidence="8">
    <location>
        <begin position="785"/>
        <end position="795"/>
    </location>
</feature>
<organism evidence="10 11">
    <name type="scientific">Argiope bruennichi</name>
    <name type="common">Wasp spider</name>
    <name type="synonym">Aranea bruennichi</name>
    <dbReference type="NCBI Taxonomy" id="94029"/>
    <lineage>
        <taxon>Eukaryota</taxon>
        <taxon>Metazoa</taxon>
        <taxon>Ecdysozoa</taxon>
        <taxon>Arthropoda</taxon>
        <taxon>Chelicerata</taxon>
        <taxon>Arachnida</taxon>
        <taxon>Araneae</taxon>
        <taxon>Araneomorphae</taxon>
        <taxon>Entelegynae</taxon>
        <taxon>Araneoidea</taxon>
        <taxon>Araneidae</taxon>
        <taxon>Argiope</taxon>
    </lineage>
</organism>
<feature type="compositionally biased region" description="Polar residues" evidence="8">
    <location>
        <begin position="663"/>
        <end position="680"/>
    </location>
</feature>
<feature type="repeat" description="NHL" evidence="6">
    <location>
        <begin position="1341"/>
        <end position="1384"/>
    </location>
</feature>
<feature type="compositionally biased region" description="Basic and acidic residues" evidence="8">
    <location>
        <begin position="843"/>
        <end position="855"/>
    </location>
</feature>
<dbReference type="FunFam" id="3.30.40.10:FF:000185">
    <property type="entry name" value="RING finger protein nhl-1"/>
    <property type="match status" value="1"/>
</dbReference>
<accession>A0A8T0EYN0</accession>
<dbReference type="InterPro" id="IPR018957">
    <property type="entry name" value="Znf_C3HC4_RING-type"/>
</dbReference>
<dbReference type="Pfam" id="PF00097">
    <property type="entry name" value="zf-C3HC4"/>
    <property type="match status" value="1"/>
</dbReference>
<feature type="compositionally biased region" description="Acidic residues" evidence="8">
    <location>
        <begin position="808"/>
        <end position="822"/>
    </location>
</feature>
<dbReference type="InterPro" id="IPR011042">
    <property type="entry name" value="6-blade_b-propeller_TolB-like"/>
</dbReference>
<dbReference type="FunFam" id="2.120.10.30:FF:000037">
    <property type="entry name" value="Uncharacterized protein, isoform E"/>
    <property type="match status" value="1"/>
</dbReference>
<feature type="compositionally biased region" description="Acidic residues" evidence="8">
    <location>
        <begin position="856"/>
        <end position="878"/>
    </location>
</feature>
<feature type="compositionally biased region" description="Basic and acidic residues" evidence="8">
    <location>
        <begin position="471"/>
        <end position="485"/>
    </location>
</feature>
<dbReference type="GO" id="GO:0008270">
    <property type="term" value="F:zinc ion binding"/>
    <property type="evidence" value="ECO:0007669"/>
    <property type="project" value="UniProtKB-KW"/>
</dbReference>
<feature type="compositionally biased region" description="Polar residues" evidence="8">
    <location>
        <begin position="1030"/>
        <end position="1063"/>
    </location>
</feature>
<evidence type="ECO:0000256" key="7">
    <source>
        <dbReference type="SAM" id="Coils"/>
    </source>
</evidence>
<dbReference type="GO" id="GO:0000209">
    <property type="term" value="P:protein polyubiquitination"/>
    <property type="evidence" value="ECO:0007669"/>
    <property type="project" value="TreeGrafter"/>
</dbReference>
<dbReference type="Gene3D" id="2.120.10.30">
    <property type="entry name" value="TolB, C-terminal domain"/>
    <property type="match status" value="3"/>
</dbReference>
<keyword evidence="1" id="KW-0479">Metal-binding</keyword>
<feature type="compositionally biased region" description="Low complexity" evidence="8">
    <location>
        <begin position="576"/>
        <end position="587"/>
    </location>
</feature>
<feature type="compositionally biased region" description="Basic and acidic residues" evidence="8">
    <location>
        <begin position="986"/>
        <end position="999"/>
    </location>
</feature>
<dbReference type="EMBL" id="JABXBU010001863">
    <property type="protein sequence ID" value="KAF8783180.1"/>
    <property type="molecule type" value="Genomic_DNA"/>
</dbReference>
<dbReference type="InterPro" id="IPR050952">
    <property type="entry name" value="TRIM-NHL_E3_ligases"/>
</dbReference>
<proteinExistence type="predicted"/>
<feature type="domain" description="RING-type" evidence="9">
    <location>
        <begin position="14"/>
        <end position="56"/>
    </location>
</feature>
<evidence type="ECO:0000313" key="11">
    <source>
        <dbReference type="Proteomes" id="UP000807504"/>
    </source>
</evidence>